<comment type="caution">
    <text evidence="2">The sequence shown here is derived from an EMBL/GenBank/DDBJ whole genome shotgun (WGS) entry which is preliminary data.</text>
</comment>
<dbReference type="InterPro" id="IPR024072">
    <property type="entry name" value="DHFR-like_dom_sf"/>
</dbReference>
<protein>
    <submittedName>
        <fullName evidence="2">Dihydrofolate reductase</fullName>
    </submittedName>
</protein>
<dbReference type="PANTHER" id="PTHR38011:SF11">
    <property type="entry name" value="2,5-DIAMINO-6-RIBOSYLAMINO-4(3H)-PYRIMIDINONE 5'-PHOSPHATE REDUCTASE"/>
    <property type="match status" value="1"/>
</dbReference>
<dbReference type="GO" id="GO:0008703">
    <property type="term" value="F:5-amino-6-(5-phosphoribosylamino)uracil reductase activity"/>
    <property type="evidence" value="ECO:0007669"/>
    <property type="project" value="InterPro"/>
</dbReference>
<evidence type="ECO:0000313" key="3">
    <source>
        <dbReference type="Proteomes" id="UP000245697"/>
    </source>
</evidence>
<dbReference type="InterPro" id="IPR002734">
    <property type="entry name" value="RibDG_C"/>
</dbReference>
<accession>A0A316F907</accession>
<proteinExistence type="predicted"/>
<dbReference type="SUPFAM" id="SSF53597">
    <property type="entry name" value="Dihydrofolate reductase-like"/>
    <property type="match status" value="1"/>
</dbReference>
<dbReference type="RefSeq" id="WP_109598465.1">
    <property type="nucleotide sequence ID" value="NZ_BONA01000056.1"/>
</dbReference>
<feature type="domain" description="Bacterial bifunctional deaminase-reductase C-terminal" evidence="1">
    <location>
        <begin position="3"/>
        <end position="162"/>
    </location>
</feature>
<sequence>MAKLLYSVTMSLDGFIAGPGGDMSWLTRFLGPNPTAEALVPRIGAMLVGKRTFGGDDPNRGTDKEGAMSGAWHGPVFVLTHNPPPQPVPDVTFLSDLHEAVTAARKAAGDRYVNVLGADVARQALAAGLLDEILVFVAPVLLGDGTRLYDLPGGAEVTLERLSSAESPLANALWFTVVSDNGRADR</sequence>
<dbReference type="EMBL" id="QGGR01000015">
    <property type="protein sequence ID" value="PWK41964.1"/>
    <property type="molecule type" value="Genomic_DNA"/>
</dbReference>
<evidence type="ECO:0000259" key="1">
    <source>
        <dbReference type="Pfam" id="PF01872"/>
    </source>
</evidence>
<dbReference type="Pfam" id="PF01872">
    <property type="entry name" value="RibD_C"/>
    <property type="match status" value="1"/>
</dbReference>
<dbReference type="InterPro" id="IPR050765">
    <property type="entry name" value="Riboflavin_Biosynth_HTPR"/>
</dbReference>
<evidence type="ECO:0000313" key="2">
    <source>
        <dbReference type="EMBL" id="PWK41964.1"/>
    </source>
</evidence>
<reference evidence="2 3" key="1">
    <citation type="submission" date="2018-05" db="EMBL/GenBank/DDBJ databases">
        <title>Genomic Encyclopedia of Archaeal and Bacterial Type Strains, Phase II (KMG-II): from individual species to whole genera.</title>
        <authorList>
            <person name="Goeker M."/>
        </authorList>
    </citation>
    <scope>NUCLEOTIDE SEQUENCE [LARGE SCALE GENOMIC DNA]</scope>
    <source>
        <strain evidence="2 3">DSM 45184</strain>
    </source>
</reference>
<dbReference type="Proteomes" id="UP000245697">
    <property type="component" value="Unassembled WGS sequence"/>
</dbReference>
<dbReference type="OrthoDB" id="2313602at2"/>
<dbReference type="Gene3D" id="3.40.430.10">
    <property type="entry name" value="Dihydrofolate Reductase, subunit A"/>
    <property type="match status" value="1"/>
</dbReference>
<dbReference type="GO" id="GO:0009231">
    <property type="term" value="P:riboflavin biosynthetic process"/>
    <property type="evidence" value="ECO:0007669"/>
    <property type="project" value="InterPro"/>
</dbReference>
<organism evidence="2 3">
    <name type="scientific">Actinoplanes xinjiangensis</name>
    <dbReference type="NCBI Taxonomy" id="512350"/>
    <lineage>
        <taxon>Bacteria</taxon>
        <taxon>Bacillati</taxon>
        <taxon>Actinomycetota</taxon>
        <taxon>Actinomycetes</taxon>
        <taxon>Micromonosporales</taxon>
        <taxon>Micromonosporaceae</taxon>
        <taxon>Actinoplanes</taxon>
    </lineage>
</organism>
<dbReference type="AlphaFoldDB" id="A0A316F907"/>
<gene>
    <name evidence="2" type="ORF">BC793_11550</name>
</gene>
<name>A0A316F907_9ACTN</name>
<keyword evidence="3" id="KW-1185">Reference proteome</keyword>
<dbReference type="PANTHER" id="PTHR38011">
    <property type="entry name" value="DIHYDROFOLATE REDUCTASE FAMILY PROTEIN (AFU_ORTHOLOGUE AFUA_8G06820)"/>
    <property type="match status" value="1"/>
</dbReference>